<keyword evidence="1" id="KW-0812">Transmembrane</keyword>
<dbReference type="AlphaFoldDB" id="A0A7L9IZA8"/>
<reference evidence="2 3" key="1">
    <citation type="submission" date="2020-10" db="EMBL/GenBank/DDBJ databases">
        <title>Janibacter indicus TT2 genome sequence.</title>
        <authorList>
            <person name="Lee K."/>
            <person name="Ganzorig M."/>
        </authorList>
    </citation>
    <scope>NUCLEOTIDE SEQUENCE [LARGE SCALE GENOMIC DNA]</scope>
    <source>
        <strain evidence="2 3">TT2</strain>
    </source>
</reference>
<dbReference type="EMBL" id="CP062789">
    <property type="protein sequence ID" value="QOK22444.1"/>
    <property type="molecule type" value="Genomic_DNA"/>
</dbReference>
<feature type="transmembrane region" description="Helical" evidence="1">
    <location>
        <begin position="38"/>
        <end position="55"/>
    </location>
</feature>
<keyword evidence="1" id="KW-0472">Membrane</keyword>
<name>A0A7L9IZA8_9MICO</name>
<proteinExistence type="predicted"/>
<feature type="transmembrane region" description="Helical" evidence="1">
    <location>
        <begin position="12"/>
        <end position="32"/>
    </location>
</feature>
<protein>
    <submittedName>
        <fullName evidence="2">Uncharacterized protein</fullName>
    </submittedName>
</protein>
<organism evidence="2 3">
    <name type="scientific">Janibacter indicus</name>
    <dbReference type="NCBI Taxonomy" id="857417"/>
    <lineage>
        <taxon>Bacteria</taxon>
        <taxon>Bacillati</taxon>
        <taxon>Actinomycetota</taxon>
        <taxon>Actinomycetes</taxon>
        <taxon>Micrococcales</taxon>
        <taxon>Intrasporangiaceae</taxon>
        <taxon>Janibacter</taxon>
    </lineage>
</organism>
<accession>A0A7L9IZA8</accession>
<evidence type="ECO:0000313" key="3">
    <source>
        <dbReference type="Proteomes" id="UP000593998"/>
    </source>
</evidence>
<keyword evidence="1" id="KW-1133">Transmembrane helix</keyword>
<dbReference type="Proteomes" id="UP000593998">
    <property type="component" value="Chromosome"/>
</dbReference>
<feature type="transmembrane region" description="Helical" evidence="1">
    <location>
        <begin position="67"/>
        <end position="95"/>
    </location>
</feature>
<evidence type="ECO:0000313" key="2">
    <source>
        <dbReference type="EMBL" id="QOK22444.1"/>
    </source>
</evidence>
<evidence type="ECO:0000256" key="1">
    <source>
        <dbReference type="SAM" id="Phobius"/>
    </source>
</evidence>
<gene>
    <name evidence="2" type="ORF">IGS73_15420</name>
</gene>
<sequence>MRRLLTSPWTTAVVVGLFLLSLWGPPFVVGGLLLRPEVMTAVLGLVVVGLVVRWVRAGGDGAAGRRACAALAVLAVVLVVGARGVLGLGTSYVVLAPVGPSGCRVVVEESSFLMLGSGRVGAAGRVGPVRLQSDYTADDGGRPASLGEYAVGWSGPDAVVRLHGNPGQPVWPALHEVAC</sequence>
<dbReference type="RefSeq" id="WP_192910937.1">
    <property type="nucleotide sequence ID" value="NZ_CP062789.1"/>
</dbReference>